<accession>A0A0G3BGG3</accession>
<keyword evidence="2" id="KW-1185">Reference proteome</keyword>
<dbReference type="KEGG" id="pbh:AAW51_0372"/>
<sequence length="485" mass="52886">MSELRVLLSLLGAAALATALITLLYGARSEVAEGSLDPAVEHYTHGHARGYADIDRWAFRGMSEPSLTGRLQQAGYGCERSRPQEVTCTRSERWPLQRTLTVRARFDTMGEPRLRAADAQSTLDGDGFVARQLARGLRGAGWMEPQTLAVRGFEIASIDLLSRMVADALRGGGWYTACSDTGSVLACAEQARTRRASGFAPVPPQPFRVGEVKDVVRALERLRLDAVPRRGPDHKPADALLVRVKDAEQWMDFIGSDLAGHELAVSVSLAVEGGAASKVVVRLDHETRELAVKGLPRTANVGVPMFLLPEAAAQQEYRFATWFELPNPQRPWSLEHIKKHLPEVDPAFQPRLVKHSLAALAAPEPADAALGLHPALLLVEHRGETLRAAGSRDWLPEPAGLQLVAQDYAQDAVTRAAWALALCDPALGTIGLDPACWQRVLVADGGVVDLLRHEVDALQALYAGLEPGHPLHRRLDHWRLVLALR</sequence>
<dbReference type="EMBL" id="CP011371">
    <property type="protein sequence ID" value="AKJ27063.1"/>
    <property type="molecule type" value="Genomic_DNA"/>
</dbReference>
<gene>
    <name evidence="1" type="ORF">AAW51_0372</name>
</gene>
<dbReference type="AlphaFoldDB" id="A0A0G3BGG3"/>
<evidence type="ECO:0000313" key="2">
    <source>
        <dbReference type="Proteomes" id="UP000035352"/>
    </source>
</evidence>
<proteinExistence type="predicted"/>
<name>A0A0G3BGG3_9BURK</name>
<organism evidence="1 2">
    <name type="scientific">Caldimonas brevitalea</name>
    <dbReference type="NCBI Taxonomy" id="413882"/>
    <lineage>
        <taxon>Bacteria</taxon>
        <taxon>Pseudomonadati</taxon>
        <taxon>Pseudomonadota</taxon>
        <taxon>Betaproteobacteria</taxon>
        <taxon>Burkholderiales</taxon>
        <taxon>Sphaerotilaceae</taxon>
        <taxon>Caldimonas</taxon>
    </lineage>
</organism>
<reference evidence="1 2" key="1">
    <citation type="submission" date="2015-05" db="EMBL/GenBank/DDBJ databases">
        <authorList>
            <person name="Tang B."/>
            <person name="Yu Y."/>
        </authorList>
    </citation>
    <scope>NUCLEOTIDE SEQUENCE [LARGE SCALE GENOMIC DNA]</scope>
    <source>
        <strain evidence="1 2">DSM 7029</strain>
    </source>
</reference>
<protein>
    <submittedName>
        <fullName evidence="1">Uncharacterized protein</fullName>
    </submittedName>
</protein>
<dbReference type="STRING" id="413882.AAW51_0372"/>
<dbReference type="Proteomes" id="UP000035352">
    <property type="component" value="Chromosome"/>
</dbReference>
<evidence type="ECO:0000313" key="1">
    <source>
        <dbReference type="EMBL" id="AKJ27063.1"/>
    </source>
</evidence>